<protein>
    <submittedName>
        <fullName evidence="1">Two-component sensor histidine kinase</fullName>
    </submittedName>
</protein>
<accession>A0A7Y8RS50</accession>
<keyword evidence="1" id="KW-0808">Transferase</keyword>
<gene>
    <name evidence="1" type="ORF">HT123_24925</name>
</gene>
<dbReference type="EMBL" id="JABUHS010000252">
    <property type="protein sequence ID" value="NWN64106.1"/>
    <property type="molecule type" value="Genomic_DNA"/>
</dbReference>
<organism evidence="1 2">
    <name type="scientific">Pseudomonas allii</name>
    <dbReference type="NCBI Taxonomy" id="2740531"/>
    <lineage>
        <taxon>Bacteria</taxon>
        <taxon>Pseudomonadati</taxon>
        <taxon>Pseudomonadota</taxon>
        <taxon>Gammaproteobacteria</taxon>
        <taxon>Pseudomonadales</taxon>
        <taxon>Pseudomonadaceae</taxon>
        <taxon>Pseudomonas</taxon>
    </lineage>
</organism>
<name>A0A7Y8RS50_9PSED</name>
<dbReference type="GO" id="GO:0016301">
    <property type="term" value="F:kinase activity"/>
    <property type="evidence" value="ECO:0007669"/>
    <property type="project" value="UniProtKB-KW"/>
</dbReference>
<dbReference type="Proteomes" id="UP000543908">
    <property type="component" value="Unassembled WGS sequence"/>
</dbReference>
<sequence>MLRLFLRLYVILALGLAGAIWLVNYTFEELLPEANETYNREALRGPAYALVEQLRPLRADERPARLAELQPHYGLHLKLVQKDTQALTERESQLLAAGLLVVRG</sequence>
<feature type="non-terminal residue" evidence="1">
    <location>
        <position position="104"/>
    </location>
</feature>
<evidence type="ECO:0000313" key="1">
    <source>
        <dbReference type="EMBL" id="NWN64106.1"/>
    </source>
</evidence>
<evidence type="ECO:0000313" key="2">
    <source>
        <dbReference type="Proteomes" id="UP000543908"/>
    </source>
</evidence>
<proteinExistence type="predicted"/>
<keyword evidence="1" id="KW-0418">Kinase</keyword>
<reference evidence="1 2" key="1">
    <citation type="submission" date="2020-05" db="EMBL/GenBank/DDBJ databases">
        <title>Onion-isolated Pseudomonas sp.</title>
        <authorList>
            <person name="Fujikawa T."/>
            <person name="Sawada H."/>
        </authorList>
    </citation>
    <scope>NUCLEOTIDE SEQUENCE [LARGE SCALE GENOMIC DNA]</scope>
    <source>
        <strain evidence="1 2">MAFF 301512</strain>
    </source>
</reference>
<comment type="caution">
    <text evidence="1">The sequence shown here is derived from an EMBL/GenBank/DDBJ whole genome shotgun (WGS) entry which is preliminary data.</text>
</comment>
<dbReference type="AlphaFoldDB" id="A0A7Y8RS50"/>